<sequence>MTLRQQTVRLERERVEVKAIETEKAACFLGVWITAKDIYKH</sequence>
<comment type="caution">
    <text evidence="1">The sequence shown here is derived from an EMBL/GenBank/DDBJ whole genome shotgun (WGS) entry which is preliminary data.</text>
</comment>
<keyword evidence="2" id="KW-1185">Reference proteome</keyword>
<name>A0ABN7UJQ3_GIGMA</name>
<dbReference type="Proteomes" id="UP000789901">
    <property type="component" value="Unassembled WGS sequence"/>
</dbReference>
<evidence type="ECO:0000313" key="2">
    <source>
        <dbReference type="Proteomes" id="UP000789901"/>
    </source>
</evidence>
<reference evidence="1 2" key="1">
    <citation type="submission" date="2021-06" db="EMBL/GenBank/DDBJ databases">
        <authorList>
            <person name="Kallberg Y."/>
            <person name="Tangrot J."/>
            <person name="Rosling A."/>
        </authorList>
    </citation>
    <scope>NUCLEOTIDE SEQUENCE [LARGE SCALE GENOMIC DNA]</scope>
    <source>
        <strain evidence="1 2">120-4 pot B 10/14</strain>
    </source>
</reference>
<dbReference type="EMBL" id="CAJVQB010003059">
    <property type="protein sequence ID" value="CAG8596115.1"/>
    <property type="molecule type" value="Genomic_DNA"/>
</dbReference>
<evidence type="ECO:0000313" key="1">
    <source>
        <dbReference type="EMBL" id="CAG8596115.1"/>
    </source>
</evidence>
<feature type="non-terminal residue" evidence="1">
    <location>
        <position position="41"/>
    </location>
</feature>
<gene>
    <name evidence="1" type="ORF">GMARGA_LOCUS6647</name>
</gene>
<protein>
    <submittedName>
        <fullName evidence="1">21889_t:CDS:1</fullName>
    </submittedName>
</protein>
<organism evidence="1 2">
    <name type="scientific">Gigaspora margarita</name>
    <dbReference type="NCBI Taxonomy" id="4874"/>
    <lineage>
        <taxon>Eukaryota</taxon>
        <taxon>Fungi</taxon>
        <taxon>Fungi incertae sedis</taxon>
        <taxon>Mucoromycota</taxon>
        <taxon>Glomeromycotina</taxon>
        <taxon>Glomeromycetes</taxon>
        <taxon>Diversisporales</taxon>
        <taxon>Gigasporaceae</taxon>
        <taxon>Gigaspora</taxon>
    </lineage>
</organism>
<accession>A0ABN7UJQ3</accession>
<proteinExistence type="predicted"/>